<name>A0A0M8MKI1_9MICO</name>
<organism evidence="2 3">
    <name type="scientific">Microbacterium aurantiacum</name>
    <dbReference type="NCBI Taxonomy" id="162393"/>
    <lineage>
        <taxon>Bacteria</taxon>
        <taxon>Bacillati</taxon>
        <taxon>Actinomycetota</taxon>
        <taxon>Actinomycetes</taxon>
        <taxon>Micrococcales</taxon>
        <taxon>Microbacteriaceae</taxon>
        <taxon>Microbacterium</taxon>
    </lineage>
</organism>
<dbReference type="Pfam" id="PF04029">
    <property type="entry name" value="2-ph_phosp"/>
    <property type="match status" value="1"/>
</dbReference>
<dbReference type="PATRIC" id="fig|84292.3.peg.129"/>
<gene>
    <name evidence="2" type="ORF">XI38_00600</name>
</gene>
<comment type="caution">
    <text evidence="2">The sequence shown here is derived from an EMBL/GenBank/DDBJ whole genome shotgun (WGS) entry which is preliminary data.</text>
</comment>
<dbReference type="Proteomes" id="UP000037737">
    <property type="component" value="Unassembled WGS sequence"/>
</dbReference>
<dbReference type="SUPFAM" id="SSF142823">
    <property type="entry name" value="ComB-like"/>
    <property type="match status" value="1"/>
</dbReference>
<accession>A0A0M8MKI1</accession>
<dbReference type="EMBL" id="LAVO01000001">
    <property type="protein sequence ID" value="KOS11977.1"/>
    <property type="molecule type" value="Genomic_DNA"/>
</dbReference>
<dbReference type="Gene3D" id="3.90.1560.10">
    <property type="entry name" value="ComB-like"/>
    <property type="match status" value="1"/>
</dbReference>
<proteinExistence type="predicted"/>
<protein>
    <recommendedName>
        <fullName evidence="1">Probable 2-phosphosulfolactate phosphatase</fullName>
    </recommendedName>
</protein>
<dbReference type="GO" id="GO:0000287">
    <property type="term" value="F:magnesium ion binding"/>
    <property type="evidence" value="ECO:0007669"/>
    <property type="project" value="InterPro"/>
</dbReference>
<dbReference type="AlphaFoldDB" id="A0A0M8MKI1"/>
<keyword evidence="3" id="KW-1185">Reference proteome</keyword>
<dbReference type="InterPro" id="IPR005238">
    <property type="entry name" value="ComB-like"/>
</dbReference>
<reference evidence="2" key="1">
    <citation type="submission" date="2015-04" db="EMBL/GenBank/DDBJ databases">
        <title>Complete genome sequence of Microbacterium chocolatum SIT 101, a bacterium enantioselectively hydrolyzing mesomeric diesters.</title>
        <authorList>
            <person name="Li X."/>
            <person name="Xu Y."/>
        </authorList>
    </citation>
    <scope>NUCLEOTIDE SEQUENCE [LARGE SCALE GENOMIC DNA]</scope>
    <source>
        <strain evidence="2">SIT 101</strain>
    </source>
</reference>
<dbReference type="GO" id="GO:0050532">
    <property type="term" value="F:2-phosphosulfolactate phosphatase activity"/>
    <property type="evidence" value="ECO:0007669"/>
    <property type="project" value="InterPro"/>
</dbReference>
<evidence type="ECO:0000313" key="2">
    <source>
        <dbReference type="EMBL" id="KOS11977.1"/>
    </source>
</evidence>
<sequence>MSSSFDQHRYQVRFDWGVAGLSRLAPADLVVVVDVLGAGTAASDAIEAGSPLAHAALDQRFPDAAAVVRAAVDAGSGVLLGSLRTARAVAEAVAAVQRARGERTSVSLIAVGEATPAGGIRFAVEDELGAGAIIDALAAFGIDHTSPEAAAACAAFQGLRPAVRHLLTAAGSGQQLIADGARDDALAAAMVDAASAAPRLIDGTFSAAVISGE</sequence>
<dbReference type="InterPro" id="IPR036702">
    <property type="entry name" value="ComB-like_sf"/>
</dbReference>
<evidence type="ECO:0000256" key="1">
    <source>
        <dbReference type="ARBA" id="ARBA00021948"/>
    </source>
</evidence>
<evidence type="ECO:0000313" key="3">
    <source>
        <dbReference type="Proteomes" id="UP000037737"/>
    </source>
</evidence>